<evidence type="ECO:0000256" key="2">
    <source>
        <dbReference type="ARBA" id="ARBA00022723"/>
    </source>
</evidence>
<keyword evidence="3 11" id="KW-0255">Endonuclease</keyword>
<dbReference type="GO" id="GO:0008270">
    <property type="term" value="F:zinc ion binding"/>
    <property type="evidence" value="ECO:0007669"/>
    <property type="project" value="UniProtKB-KW"/>
</dbReference>
<evidence type="ECO:0000256" key="3">
    <source>
        <dbReference type="ARBA" id="ARBA00022759"/>
    </source>
</evidence>
<dbReference type="Proteomes" id="UP000326759">
    <property type="component" value="Unassembled WGS sequence"/>
</dbReference>
<keyword evidence="6 11" id="KW-0378">Hydrolase</keyword>
<evidence type="ECO:0000256" key="7">
    <source>
        <dbReference type="ARBA" id="ARBA00022833"/>
    </source>
</evidence>
<dbReference type="Gene3D" id="3.40.1440.10">
    <property type="entry name" value="GIY-YIG endonuclease"/>
    <property type="match status" value="1"/>
</dbReference>
<evidence type="ECO:0000256" key="11">
    <source>
        <dbReference type="HAMAP-Rule" id="MF_03100"/>
    </source>
</evidence>
<name>A0A5N5TBN1_9CRUS</name>
<gene>
    <name evidence="13" type="primary">slx1a</name>
    <name evidence="13" type="ORF">Anas_10732</name>
</gene>
<evidence type="ECO:0000256" key="6">
    <source>
        <dbReference type="ARBA" id="ARBA00022801"/>
    </source>
</evidence>
<keyword evidence="4 11" id="KW-0227">DNA damage</keyword>
<reference evidence="13 14" key="1">
    <citation type="journal article" date="2019" name="PLoS Biol.">
        <title>Sex chromosomes control vertical transmission of feminizing Wolbachia symbionts in an isopod.</title>
        <authorList>
            <person name="Becking T."/>
            <person name="Chebbi M.A."/>
            <person name="Giraud I."/>
            <person name="Moumen B."/>
            <person name="Laverre T."/>
            <person name="Caubet Y."/>
            <person name="Peccoud J."/>
            <person name="Gilbert C."/>
            <person name="Cordaux R."/>
        </authorList>
    </citation>
    <scope>NUCLEOTIDE SEQUENCE [LARGE SCALE GENOMIC DNA]</scope>
    <source>
        <strain evidence="13">ANa2</strain>
        <tissue evidence="13">Whole body excluding digestive tract and cuticle</tissue>
    </source>
</reference>
<dbReference type="CDD" id="cd10455">
    <property type="entry name" value="GIY-YIG_SLX1"/>
    <property type="match status" value="1"/>
</dbReference>
<dbReference type="AlphaFoldDB" id="A0A5N5TBN1"/>
<proteinExistence type="inferred from homology"/>
<feature type="zinc finger region" description="SLX1-type" evidence="11">
    <location>
        <begin position="174"/>
        <end position="226"/>
    </location>
</feature>
<sequence>MEDDIIENFYGVYLLYCINPKYKGYTYIGFTTDPNRRIKQHNSGVRAGGALRTSKKGPWDMVLIIHGFPNDISALRFEWAWTYPHKSRRLKDVPKKKSKELRFDFCLRVLGTMLQTKPWARLPLTVRWLKQEYYREFEPGLEPPVHMPMAYGPVKPAKVSPQRKNKSSNIPTLCWFCKENIVEENLVRCLSKECDLNSHIKCLSLQFLKEESSSYLIPMEGTCPKCKTVLLWGDVIRHMKGCYQREEAENDSHWANLLTQEQNHT</sequence>
<dbReference type="GO" id="GO:0008821">
    <property type="term" value="F:crossover junction DNA endonuclease activity"/>
    <property type="evidence" value="ECO:0007669"/>
    <property type="project" value="TreeGrafter"/>
</dbReference>
<keyword evidence="5 11" id="KW-0863">Zinc-finger</keyword>
<evidence type="ECO:0000256" key="8">
    <source>
        <dbReference type="ARBA" id="ARBA00023172"/>
    </source>
</evidence>
<dbReference type="InterPro" id="IPR000305">
    <property type="entry name" value="GIY-YIG_endonuc"/>
</dbReference>
<dbReference type="HAMAP" id="MF_03100">
    <property type="entry name" value="Endonuc_su_Slx1"/>
    <property type="match status" value="1"/>
</dbReference>
<comment type="caution">
    <text evidence="13">The sequence shown here is derived from an EMBL/GenBank/DDBJ whole genome shotgun (WGS) entry which is preliminary data.</text>
</comment>
<dbReference type="FunFam" id="3.40.1440.10:FF:000008">
    <property type="entry name" value="Structure-specific endonuclease subunit SLX1 homolog"/>
    <property type="match status" value="1"/>
</dbReference>
<keyword evidence="1 11" id="KW-0540">Nuclease</keyword>
<comment type="cofactor">
    <cofactor evidence="11">
        <name>a divalent metal cation</name>
        <dbReference type="ChEBI" id="CHEBI:60240"/>
    </cofactor>
</comment>
<keyword evidence="14" id="KW-1185">Reference proteome</keyword>
<comment type="subcellular location">
    <subcellularLocation>
        <location evidence="11">Nucleus</location>
    </subcellularLocation>
</comment>
<dbReference type="InterPro" id="IPR027520">
    <property type="entry name" value="Slx1"/>
</dbReference>
<evidence type="ECO:0000256" key="4">
    <source>
        <dbReference type="ARBA" id="ARBA00022763"/>
    </source>
</evidence>
<feature type="domain" description="GIY-YIG" evidence="12">
    <location>
        <begin position="8"/>
        <end position="91"/>
    </location>
</feature>
<dbReference type="EMBL" id="SEYY01004822">
    <property type="protein sequence ID" value="KAB7503599.1"/>
    <property type="molecule type" value="Genomic_DNA"/>
</dbReference>
<dbReference type="InterPro" id="IPR050381">
    <property type="entry name" value="SLX1_endonuclease"/>
</dbReference>
<dbReference type="PANTHER" id="PTHR20208">
    <property type="entry name" value="STRUCTURE-SPECIFIC ENDONUCLEASE SUBUNIT SLX1"/>
    <property type="match status" value="1"/>
</dbReference>
<dbReference type="Pfam" id="PF21202">
    <property type="entry name" value="SLX1_C"/>
    <property type="match status" value="1"/>
</dbReference>
<keyword evidence="9 11" id="KW-0234">DNA repair</keyword>
<keyword evidence="8 11" id="KW-0233">DNA recombination</keyword>
<dbReference type="InterPro" id="IPR035901">
    <property type="entry name" value="GIY-YIG_endonuc_sf"/>
</dbReference>
<keyword evidence="7 11" id="KW-0862">Zinc</keyword>
<evidence type="ECO:0000256" key="1">
    <source>
        <dbReference type="ARBA" id="ARBA00022722"/>
    </source>
</evidence>
<evidence type="ECO:0000256" key="5">
    <source>
        <dbReference type="ARBA" id="ARBA00022771"/>
    </source>
</evidence>
<comment type="subunit">
    <text evidence="11">Forms a heterodimer with a member of the SLX4 family.</text>
</comment>
<dbReference type="GO" id="GO:0033557">
    <property type="term" value="C:Slx1-Slx4 complex"/>
    <property type="evidence" value="ECO:0007669"/>
    <property type="project" value="UniProtKB-UniRule"/>
</dbReference>
<comment type="function">
    <text evidence="11">Catalytic subunit of a heterodimeric structure-specific endonuclease that resolves DNA secondary structures generated during DNA repair and recombination. Has endonuclease activity towards branched DNA substrates, introducing single-strand cuts in duplex DNA close to junctions with ss-DNA.</text>
</comment>
<evidence type="ECO:0000256" key="10">
    <source>
        <dbReference type="ARBA" id="ARBA00023242"/>
    </source>
</evidence>
<evidence type="ECO:0000259" key="12">
    <source>
        <dbReference type="PROSITE" id="PS50164"/>
    </source>
</evidence>
<dbReference type="PROSITE" id="PS50164">
    <property type="entry name" value="GIY_YIG"/>
    <property type="match status" value="1"/>
</dbReference>
<dbReference type="OrthoDB" id="24645at2759"/>
<dbReference type="GO" id="GO:0000724">
    <property type="term" value="P:double-strand break repair via homologous recombination"/>
    <property type="evidence" value="ECO:0007669"/>
    <property type="project" value="TreeGrafter"/>
</dbReference>
<keyword evidence="10 11" id="KW-0539">Nucleus</keyword>
<dbReference type="Gene3D" id="3.30.40.10">
    <property type="entry name" value="Zinc/RING finger domain, C3HC4 (zinc finger)"/>
    <property type="match status" value="1"/>
</dbReference>
<dbReference type="GO" id="GO:0017108">
    <property type="term" value="F:5'-flap endonuclease activity"/>
    <property type="evidence" value="ECO:0007669"/>
    <property type="project" value="InterPro"/>
</dbReference>
<dbReference type="InterPro" id="IPR048749">
    <property type="entry name" value="SLX1_C"/>
</dbReference>
<evidence type="ECO:0000313" key="14">
    <source>
        <dbReference type="Proteomes" id="UP000326759"/>
    </source>
</evidence>
<organism evidence="13 14">
    <name type="scientific">Armadillidium nasatum</name>
    <dbReference type="NCBI Taxonomy" id="96803"/>
    <lineage>
        <taxon>Eukaryota</taxon>
        <taxon>Metazoa</taxon>
        <taxon>Ecdysozoa</taxon>
        <taxon>Arthropoda</taxon>
        <taxon>Crustacea</taxon>
        <taxon>Multicrustacea</taxon>
        <taxon>Malacostraca</taxon>
        <taxon>Eumalacostraca</taxon>
        <taxon>Peracarida</taxon>
        <taxon>Isopoda</taxon>
        <taxon>Oniscidea</taxon>
        <taxon>Crinocheta</taxon>
        <taxon>Armadillidiidae</taxon>
        <taxon>Armadillidium</taxon>
    </lineage>
</organism>
<evidence type="ECO:0000313" key="13">
    <source>
        <dbReference type="EMBL" id="KAB7503599.1"/>
    </source>
</evidence>
<dbReference type="EC" id="3.1.-.-" evidence="11"/>
<evidence type="ECO:0000256" key="9">
    <source>
        <dbReference type="ARBA" id="ARBA00023204"/>
    </source>
</evidence>
<dbReference type="InterPro" id="IPR013083">
    <property type="entry name" value="Znf_RING/FYVE/PHD"/>
</dbReference>
<dbReference type="SUPFAM" id="SSF82771">
    <property type="entry name" value="GIY-YIG endonuclease"/>
    <property type="match status" value="1"/>
</dbReference>
<protein>
    <recommendedName>
        <fullName evidence="11">Structure-specific endonuclease subunit SLX1 homolog</fullName>
        <ecNumber evidence="11">3.1.-.-</ecNumber>
    </recommendedName>
</protein>
<keyword evidence="2 11" id="KW-0479">Metal-binding</keyword>
<comment type="similarity">
    <text evidence="11">Belongs to the SLX1 family.</text>
</comment>
<accession>A0A5N5TBN1</accession>
<dbReference type="Pfam" id="PF01541">
    <property type="entry name" value="GIY-YIG"/>
    <property type="match status" value="1"/>
</dbReference>
<dbReference type="PANTHER" id="PTHR20208:SF10">
    <property type="entry name" value="STRUCTURE-SPECIFIC ENDONUCLEASE SUBUNIT SLX1"/>
    <property type="match status" value="1"/>
</dbReference>